<dbReference type="InterPro" id="IPR036249">
    <property type="entry name" value="Thioredoxin-like_sf"/>
</dbReference>
<evidence type="ECO:0000256" key="2">
    <source>
        <dbReference type="ARBA" id="ARBA00022729"/>
    </source>
</evidence>
<dbReference type="Gene3D" id="3.40.30.10">
    <property type="entry name" value="Glutaredoxin"/>
    <property type="match status" value="1"/>
</dbReference>
<feature type="domain" description="Thioredoxin" evidence="7">
    <location>
        <begin position="61"/>
        <end position="257"/>
    </location>
</feature>
<keyword evidence="4" id="KW-1015">Disulfide bond</keyword>
<keyword evidence="9" id="KW-1185">Reference proteome</keyword>
<evidence type="ECO:0000256" key="6">
    <source>
        <dbReference type="SAM" id="MobiDB-lite"/>
    </source>
</evidence>
<dbReference type="EMBL" id="UFXQ01000001">
    <property type="protein sequence ID" value="STC69477.1"/>
    <property type="molecule type" value="Genomic_DNA"/>
</dbReference>
<evidence type="ECO:0000256" key="1">
    <source>
        <dbReference type="ARBA" id="ARBA00005791"/>
    </source>
</evidence>
<dbReference type="SUPFAM" id="SSF52833">
    <property type="entry name" value="Thioredoxin-like"/>
    <property type="match status" value="1"/>
</dbReference>
<protein>
    <submittedName>
        <fullName evidence="8">Putative secreted protein</fullName>
    </submittedName>
</protein>
<keyword evidence="5" id="KW-0676">Redox-active center</keyword>
<dbReference type="OrthoDB" id="117402at2"/>
<dbReference type="Pfam" id="PF13462">
    <property type="entry name" value="Thioredoxin_4"/>
    <property type="match status" value="1"/>
</dbReference>
<dbReference type="InterPro" id="IPR013766">
    <property type="entry name" value="Thioredoxin_domain"/>
</dbReference>
<keyword evidence="3" id="KW-0560">Oxidoreductase</keyword>
<sequence>MWAFTIVLALGAALGGYIIGLNEGRDQAATAAVSQAPQPSDGQAGERASQPADISDVKPGTDFSDEARDATLYGAGDDGEVGRRNADDAMAMGAVDAPIVISEFSSFGCPYCARHNNETEQRIVEEYVETGLVRLEWNDFPINGPNSEDAARAGRAAAEQGKFFEFKDALFAEFEERGGQFTQEDFLRYAEEAGVADLDKFAADATSDKYDEAIAGSRQFGSELGIDGTPSFVIGTQTISGALPFEQFEVVINEELVESQERV</sequence>
<proteinExistence type="inferred from homology"/>
<reference evidence="8 9" key="1">
    <citation type="submission" date="2018-06" db="EMBL/GenBank/DDBJ databases">
        <authorList>
            <consortium name="Pathogen Informatics"/>
            <person name="Doyle S."/>
        </authorList>
    </citation>
    <scope>NUCLEOTIDE SEQUENCE [LARGE SCALE GENOMIC DNA]</scope>
    <source>
        <strain evidence="8 9">NCTC11862</strain>
    </source>
</reference>
<dbReference type="PROSITE" id="PS51352">
    <property type="entry name" value="THIOREDOXIN_2"/>
    <property type="match status" value="1"/>
</dbReference>
<evidence type="ECO:0000259" key="7">
    <source>
        <dbReference type="PROSITE" id="PS51352"/>
    </source>
</evidence>
<organism evidence="8 9">
    <name type="scientific">Corynebacterium pilosum</name>
    <dbReference type="NCBI Taxonomy" id="35756"/>
    <lineage>
        <taxon>Bacteria</taxon>
        <taxon>Bacillati</taxon>
        <taxon>Actinomycetota</taxon>
        <taxon>Actinomycetes</taxon>
        <taxon>Mycobacteriales</taxon>
        <taxon>Corynebacteriaceae</taxon>
        <taxon>Corynebacterium</taxon>
    </lineage>
</organism>
<name>A0A376CMN6_9CORY</name>
<dbReference type="InterPro" id="IPR012336">
    <property type="entry name" value="Thioredoxin-like_fold"/>
</dbReference>
<evidence type="ECO:0000256" key="4">
    <source>
        <dbReference type="ARBA" id="ARBA00023157"/>
    </source>
</evidence>
<keyword evidence="2" id="KW-0732">Signal</keyword>
<comment type="similarity">
    <text evidence="1">Belongs to the thioredoxin family. DsbA subfamily.</text>
</comment>
<feature type="region of interest" description="Disordered" evidence="6">
    <location>
        <begin position="33"/>
        <end position="65"/>
    </location>
</feature>
<dbReference type="PANTHER" id="PTHR13887">
    <property type="entry name" value="GLUTATHIONE S-TRANSFERASE KAPPA"/>
    <property type="match status" value="1"/>
</dbReference>
<evidence type="ECO:0000313" key="8">
    <source>
        <dbReference type="EMBL" id="STC69477.1"/>
    </source>
</evidence>
<dbReference type="STRING" id="35756.GCA_001044155_02657"/>
<evidence type="ECO:0000256" key="3">
    <source>
        <dbReference type="ARBA" id="ARBA00023002"/>
    </source>
</evidence>
<evidence type="ECO:0000313" key="9">
    <source>
        <dbReference type="Proteomes" id="UP000254467"/>
    </source>
</evidence>
<evidence type="ECO:0000256" key="5">
    <source>
        <dbReference type="ARBA" id="ARBA00023284"/>
    </source>
</evidence>
<dbReference type="AlphaFoldDB" id="A0A376CMN6"/>
<accession>A0A376CMN6</accession>
<dbReference type="GO" id="GO:0016491">
    <property type="term" value="F:oxidoreductase activity"/>
    <property type="evidence" value="ECO:0007669"/>
    <property type="project" value="UniProtKB-KW"/>
</dbReference>
<gene>
    <name evidence="8" type="primary">bdbD</name>
    <name evidence="8" type="ORF">NCTC11862_01272</name>
</gene>
<dbReference type="Proteomes" id="UP000254467">
    <property type="component" value="Unassembled WGS sequence"/>
</dbReference>
<dbReference type="PANTHER" id="PTHR13887:SF14">
    <property type="entry name" value="DISULFIDE BOND FORMATION PROTEIN D"/>
    <property type="match status" value="1"/>
</dbReference>